<dbReference type="InterPro" id="IPR050397">
    <property type="entry name" value="Env_Response_Regulators"/>
</dbReference>
<dbReference type="InterPro" id="IPR014710">
    <property type="entry name" value="RmlC-like_jellyroll"/>
</dbReference>
<gene>
    <name evidence="2" type="ORF">IQ37_06765</name>
</gene>
<dbReference type="PROSITE" id="PS50042">
    <property type="entry name" value="CNMP_BINDING_3"/>
    <property type="match status" value="1"/>
</dbReference>
<comment type="caution">
    <text evidence="2">The sequence shown here is derived from an EMBL/GenBank/DDBJ whole genome shotgun (WGS) entry which is preliminary data.</text>
</comment>
<dbReference type="GO" id="GO:0005829">
    <property type="term" value="C:cytosol"/>
    <property type="evidence" value="ECO:0007669"/>
    <property type="project" value="TreeGrafter"/>
</dbReference>
<dbReference type="Proteomes" id="UP000028709">
    <property type="component" value="Unassembled WGS sequence"/>
</dbReference>
<dbReference type="EMBL" id="JPRJ01000008">
    <property type="protein sequence ID" value="KFF29254.1"/>
    <property type="molecule type" value="Genomic_DNA"/>
</dbReference>
<dbReference type="STRING" id="558152.IQ37_06765"/>
<keyword evidence="3" id="KW-1185">Reference proteome</keyword>
<dbReference type="Pfam" id="PF00027">
    <property type="entry name" value="cNMP_binding"/>
    <property type="match status" value="1"/>
</dbReference>
<dbReference type="KEGG" id="cpip:CJF12_05555"/>
<dbReference type="InterPro" id="IPR018490">
    <property type="entry name" value="cNMP-bd_dom_sf"/>
</dbReference>
<feature type="domain" description="Cyclic nucleotide-binding" evidence="1">
    <location>
        <begin position="28"/>
        <end position="129"/>
    </location>
</feature>
<proteinExistence type="predicted"/>
<dbReference type="PANTHER" id="PTHR24567:SF26">
    <property type="entry name" value="REGULATORY PROTEIN YEIL"/>
    <property type="match status" value="1"/>
</dbReference>
<dbReference type="AlphaFoldDB" id="A0A086BJZ0"/>
<name>A0A086BJZ0_9FLAO</name>
<dbReference type="InterPro" id="IPR000595">
    <property type="entry name" value="cNMP-bd_dom"/>
</dbReference>
<evidence type="ECO:0000313" key="3">
    <source>
        <dbReference type="Proteomes" id="UP000028709"/>
    </source>
</evidence>
<reference evidence="2 3" key="1">
    <citation type="submission" date="2014-07" db="EMBL/GenBank/DDBJ databases">
        <title>Genome of Chryseobacterium piperi CTM.</title>
        <authorList>
            <person name="Pipes S.E."/>
            <person name="Stropko S.J."/>
            <person name="Newman J.D."/>
        </authorList>
    </citation>
    <scope>NUCLEOTIDE SEQUENCE [LARGE SCALE GENOMIC DNA]</scope>
    <source>
        <strain evidence="2 3">CTM</strain>
    </source>
</reference>
<accession>A0A086BJZ0</accession>
<dbReference type="SUPFAM" id="SSF51206">
    <property type="entry name" value="cAMP-binding domain-like"/>
    <property type="match status" value="1"/>
</dbReference>
<protein>
    <submittedName>
        <fullName evidence="2">Crp/Fnr family transcriptional regulator</fullName>
    </submittedName>
</protein>
<dbReference type="OrthoDB" id="5457083at2"/>
<evidence type="ECO:0000259" key="1">
    <source>
        <dbReference type="PROSITE" id="PS50042"/>
    </source>
</evidence>
<dbReference type="RefSeq" id="WP_034682834.1">
    <property type="nucleotide sequence ID" value="NZ_CP023049.2"/>
</dbReference>
<dbReference type="Gene3D" id="2.60.120.10">
    <property type="entry name" value="Jelly Rolls"/>
    <property type="match status" value="1"/>
</dbReference>
<organism evidence="2 3">
    <name type="scientific">Chryseobacterium piperi</name>
    <dbReference type="NCBI Taxonomy" id="558152"/>
    <lineage>
        <taxon>Bacteria</taxon>
        <taxon>Pseudomonadati</taxon>
        <taxon>Bacteroidota</taxon>
        <taxon>Flavobacteriia</taxon>
        <taxon>Flavobacteriales</taxon>
        <taxon>Weeksellaceae</taxon>
        <taxon>Chryseobacterium group</taxon>
        <taxon>Chryseobacterium</taxon>
    </lineage>
</organism>
<dbReference type="CDD" id="cd00038">
    <property type="entry name" value="CAP_ED"/>
    <property type="match status" value="1"/>
</dbReference>
<dbReference type="GO" id="GO:0003700">
    <property type="term" value="F:DNA-binding transcription factor activity"/>
    <property type="evidence" value="ECO:0007669"/>
    <property type="project" value="TreeGrafter"/>
</dbReference>
<evidence type="ECO:0000313" key="2">
    <source>
        <dbReference type="EMBL" id="KFF29254.1"/>
    </source>
</evidence>
<sequence>MLRTNESFLSYLEQLYDTQKRKEDIVIRSFLKGERLLTQDEKPSKIMLIKEGITKCYFTEENDKEFIMEFLGKGEILGEIEFIKKIPCLCNVEAMTDVEVYAISISHFSFLFKNDLTFNNLLIDSFAERIINTSSRASYQQLYTTEHNLGKLLQLQSKQEIDISKEDMAAYLGITIRSLNRSMKKLE</sequence>
<dbReference type="PANTHER" id="PTHR24567">
    <property type="entry name" value="CRP FAMILY TRANSCRIPTIONAL REGULATORY PROTEIN"/>
    <property type="match status" value="1"/>
</dbReference>
<dbReference type="eggNOG" id="COG0664">
    <property type="taxonomic scope" value="Bacteria"/>
</dbReference>